<gene>
    <name evidence="9" type="ORF">VNO80_03494</name>
</gene>
<dbReference type="GO" id="GO:0016020">
    <property type="term" value="C:membrane"/>
    <property type="evidence" value="ECO:0007669"/>
    <property type="project" value="UniProtKB-SubCell"/>
</dbReference>
<keyword evidence="3 7" id="KW-0812">Transmembrane</keyword>
<comment type="subcellular location">
    <subcellularLocation>
        <location evidence="1">Membrane</location>
    </subcellularLocation>
</comment>
<feature type="transmembrane region" description="Helical" evidence="7">
    <location>
        <begin position="81"/>
        <end position="103"/>
    </location>
</feature>
<evidence type="ECO:0000256" key="6">
    <source>
        <dbReference type="ARBA" id="ARBA00023136"/>
    </source>
</evidence>
<evidence type="ECO:0000313" key="9">
    <source>
        <dbReference type="EMBL" id="KAK7378058.1"/>
    </source>
</evidence>
<keyword evidence="10" id="KW-1185">Reference proteome</keyword>
<dbReference type="AlphaFoldDB" id="A0AAN9NW51"/>
<dbReference type="Pfam" id="PF01490">
    <property type="entry name" value="Aa_trans"/>
    <property type="match status" value="1"/>
</dbReference>
<dbReference type="GO" id="GO:0006865">
    <property type="term" value="P:amino acid transport"/>
    <property type="evidence" value="ECO:0007669"/>
    <property type="project" value="UniProtKB-KW"/>
</dbReference>
<evidence type="ECO:0000256" key="2">
    <source>
        <dbReference type="ARBA" id="ARBA00022448"/>
    </source>
</evidence>
<feature type="transmembrane region" description="Helical" evidence="7">
    <location>
        <begin position="47"/>
        <end position="69"/>
    </location>
</feature>
<keyword evidence="4" id="KW-0029">Amino-acid transport</keyword>
<sequence length="113" mass="12211">MNPLARSVDELLPINISRTYWCFITLRTVLVISTVCAAFLIPFFGLVMALIGSLLSVLVAVVLPTLCFLKIVGKNATRTQVVLSVIIAAFGIICALIGTYSSVSKIMQTNPNH</sequence>
<dbReference type="EMBL" id="JAYMYR010000002">
    <property type="protein sequence ID" value="KAK7378058.1"/>
    <property type="molecule type" value="Genomic_DNA"/>
</dbReference>
<evidence type="ECO:0000256" key="3">
    <source>
        <dbReference type="ARBA" id="ARBA00022692"/>
    </source>
</evidence>
<proteinExistence type="predicted"/>
<evidence type="ECO:0000313" key="10">
    <source>
        <dbReference type="Proteomes" id="UP001374584"/>
    </source>
</evidence>
<accession>A0AAN9NW51</accession>
<name>A0AAN9NW51_PHACN</name>
<evidence type="ECO:0000256" key="1">
    <source>
        <dbReference type="ARBA" id="ARBA00004370"/>
    </source>
</evidence>
<dbReference type="Proteomes" id="UP001374584">
    <property type="component" value="Unassembled WGS sequence"/>
</dbReference>
<keyword evidence="6 7" id="KW-0472">Membrane</keyword>
<keyword evidence="2" id="KW-0813">Transport</keyword>
<feature type="domain" description="Amino acid transporter transmembrane" evidence="8">
    <location>
        <begin position="18"/>
        <end position="103"/>
    </location>
</feature>
<organism evidence="9 10">
    <name type="scientific">Phaseolus coccineus</name>
    <name type="common">Scarlet runner bean</name>
    <name type="synonym">Phaseolus multiflorus</name>
    <dbReference type="NCBI Taxonomy" id="3886"/>
    <lineage>
        <taxon>Eukaryota</taxon>
        <taxon>Viridiplantae</taxon>
        <taxon>Streptophyta</taxon>
        <taxon>Embryophyta</taxon>
        <taxon>Tracheophyta</taxon>
        <taxon>Spermatophyta</taxon>
        <taxon>Magnoliopsida</taxon>
        <taxon>eudicotyledons</taxon>
        <taxon>Gunneridae</taxon>
        <taxon>Pentapetalae</taxon>
        <taxon>rosids</taxon>
        <taxon>fabids</taxon>
        <taxon>Fabales</taxon>
        <taxon>Fabaceae</taxon>
        <taxon>Papilionoideae</taxon>
        <taxon>50 kb inversion clade</taxon>
        <taxon>NPAAA clade</taxon>
        <taxon>indigoferoid/millettioid clade</taxon>
        <taxon>Phaseoleae</taxon>
        <taxon>Phaseolus</taxon>
    </lineage>
</organism>
<evidence type="ECO:0000256" key="5">
    <source>
        <dbReference type="ARBA" id="ARBA00022989"/>
    </source>
</evidence>
<reference evidence="9 10" key="1">
    <citation type="submission" date="2024-01" db="EMBL/GenBank/DDBJ databases">
        <title>The genomes of 5 underutilized Papilionoideae crops provide insights into root nodulation and disease resistanc.</title>
        <authorList>
            <person name="Jiang F."/>
        </authorList>
    </citation>
    <scope>NUCLEOTIDE SEQUENCE [LARGE SCALE GENOMIC DNA]</scope>
    <source>
        <strain evidence="9">JINMINGXINNONG_FW02</strain>
        <tissue evidence="9">Leaves</tissue>
    </source>
</reference>
<protein>
    <recommendedName>
        <fullName evidence="8">Amino acid transporter transmembrane domain-containing protein</fullName>
    </recommendedName>
</protein>
<evidence type="ECO:0000256" key="4">
    <source>
        <dbReference type="ARBA" id="ARBA00022970"/>
    </source>
</evidence>
<comment type="caution">
    <text evidence="9">The sequence shown here is derived from an EMBL/GenBank/DDBJ whole genome shotgun (WGS) entry which is preliminary data.</text>
</comment>
<feature type="transmembrane region" description="Helical" evidence="7">
    <location>
        <begin position="20"/>
        <end position="41"/>
    </location>
</feature>
<keyword evidence="5 7" id="KW-1133">Transmembrane helix</keyword>
<evidence type="ECO:0000259" key="8">
    <source>
        <dbReference type="Pfam" id="PF01490"/>
    </source>
</evidence>
<dbReference type="InterPro" id="IPR013057">
    <property type="entry name" value="AA_transpt_TM"/>
</dbReference>
<evidence type="ECO:0000256" key="7">
    <source>
        <dbReference type="SAM" id="Phobius"/>
    </source>
</evidence>